<accession>A0A840TN78</accession>
<dbReference type="Pfam" id="PF13426">
    <property type="entry name" value="PAS_9"/>
    <property type="match status" value="1"/>
</dbReference>
<dbReference type="Proteomes" id="UP000557307">
    <property type="component" value="Unassembled WGS sequence"/>
</dbReference>
<dbReference type="InterPro" id="IPR000014">
    <property type="entry name" value="PAS"/>
</dbReference>
<dbReference type="Gene3D" id="1.10.287.130">
    <property type="match status" value="1"/>
</dbReference>
<organism evidence="8 9">
    <name type="scientific">Rhabdobacter roseus</name>
    <dbReference type="NCBI Taxonomy" id="1655419"/>
    <lineage>
        <taxon>Bacteria</taxon>
        <taxon>Pseudomonadati</taxon>
        <taxon>Bacteroidota</taxon>
        <taxon>Cytophagia</taxon>
        <taxon>Cytophagales</taxon>
        <taxon>Cytophagaceae</taxon>
        <taxon>Rhabdobacter</taxon>
    </lineage>
</organism>
<dbReference type="Gene3D" id="3.30.450.20">
    <property type="entry name" value="PAS domain"/>
    <property type="match status" value="2"/>
</dbReference>
<keyword evidence="3" id="KW-0597">Phosphoprotein</keyword>
<dbReference type="Pfam" id="PF00512">
    <property type="entry name" value="HisKA"/>
    <property type="match status" value="1"/>
</dbReference>
<gene>
    <name evidence="8" type="ORF">HNQ92_003886</name>
</gene>
<feature type="domain" description="Histidine kinase" evidence="6">
    <location>
        <begin position="331"/>
        <end position="555"/>
    </location>
</feature>
<dbReference type="EMBL" id="JACHGF010000006">
    <property type="protein sequence ID" value="MBB5285726.1"/>
    <property type="molecule type" value="Genomic_DNA"/>
</dbReference>
<evidence type="ECO:0000259" key="6">
    <source>
        <dbReference type="PROSITE" id="PS50109"/>
    </source>
</evidence>
<dbReference type="SUPFAM" id="SSF55874">
    <property type="entry name" value="ATPase domain of HSP90 chaperone/DNA topoisomerase II/histidine kinase"/>
    <property type="match status" value="1"/>
</dbReference>
<dbReference type="InterPro" id="IPR036097">
    <property type="entry name" value="HisK_dim/P_sf"/>
</dbReference>
<dbReference type="InterPro" id="IPR003661">
    <property type="entry name" value="HisK_dim/P_dom"/>
</dbReference>
<evidence type="ECO:0000313" key="8">
    <source>
        <dbReference type="EMBL" id="MBB5285726.1"/>
    </source>
</evidence>
<dbReference type="InterPro" id="IPR052162">
    <property type="entry name" value="Sensor_kinase/Photoreceptor"/>
</dbReference>
<proteinExistence type="predicted"/>
<evidence type="ECO:0000259" key="7">
    <source>
        <dbReference type="PROSITE" id="PS50113"/>
    </source>
</evidence>
<evidence type="ECO:0000313" key="9">
    <source>
        <dbReference type="Proteomes" id="UP000557307"/>
    </source>
</evidence>
<dbReference type="Pfam" id="PF02518">
    <property type="entry name" value="HATPase_c"/>
    <property type="match status" value="1"/>
</dbReference>
<dbReference type="PRINTS" id="PR00344">
    <property type="entry name" value="BCTRLSENSOR"/>
</dbReference>
<comment type="catalytic activity">
    <reaction evidence="1">
        <text>ATP + protein L-histidine = ADP + protein N-phospho-L-histidine.</text>
        <dbReference type="EC" id="2.7.13.3"/>
    </reaction>
</comment>
<dbReference type="SUPFAM" id="SSF47384">
    <property type="entry name" value="Homodimeric domain of signal transducing histidine kinase"/>
    <property type="match status" value="1"/>
</dbReference>
<dbReference type="InterPro" id="IPR003594">
    <property type="entry name" value="HATPase_dom"/>
</dbReference>
<dbReference type="PROSITE" id="PS50109">
    <property type="entry name" value="HIS_KIN"/>
    <property type="match status" value="1"/>
</dbReference>
<dbReference type="SMART" id="SM00388">
    <property type="entry name" value="HisKA"/>
    <property type="match status" value="1"/>
</dbReference>
<keyword evidence="4" id="KW-0808">Transferase</keyword>
<dbReference type="InterPro" id="IPR005467">
    <property type="entry name" value="His_kinase_dom"/>
</dbReference>
<keyword evidence="9" id="KW-1185">Reference proteome</keyword>
<dbReference type="InterPro" id="IPR000700">
    <property type="entry name" value="PAS-assoc_C"/>
</dbReference>
<dbReference type="AlphaFoldDB" id="A0A840TN78"/>
<feature type="domain" description="PAC" evidence="7">
    <location>
        <begin position="240"/>
        <end position="295"/>
    </location>
</feature>
<dbReference type="SUPFAM" id="SSF55785">
    <property type="entry name" value="PYP-like sensor domain (PAS domain)"/>
    <property type="match status" value="2"/>
</dbReference>
<dbReference type="PANTHER" id="PTHR43304:SF1">
    <property type="entry name" value="PAC DOMAIN-CONTAINING PROTEIN"/>
    <property type="match status" value="1"/>
</dbReference>
<dbReference type="CDD" id="cd00082">
    <property type="entry name" value="HisKA"/>
    <property type="match status" value="1"/>
</dbReference>
<name>A0A840TN78_9BACT</name>
<sequence length="557" mass="63098">MNDKSNPFEREKDSSAPWKDINFLAVFEKSAASLVIKADPPRFTMLAVSDQYLKMTACKREDLIGKGVFEVFTDNETDPSGALSAFRAFMEVIETRQQVDLPIYKYEIISPASGKLEPFYWSNCNVPILGEDGQVAYILNTTTDITEQILLKEKGEKARLDLALHQQQINEMFVKAPVAIATLMGPRHVVEIANDRILEIWGKSPKQVINKPIFEGLPDAKGQGLEALLANVYTSGQRVVAYERPLELLRNGIMETIYVNFLYEPITEESNRVRGIMVVATEVTDQVLARQRLEENEQRLEKLVEERTRELYTSNEALLRTNQELEQFAYIASHDLQEPLRKIQIFSELLGDNLHSEETAKTYLGKINSSARRMVELIKDVLDYSRLAKKDEQYVPTDLNVIMATVLVDFELMIEQKQASIQLNRLPVIDSIPRQLNQLFSNLLSNSLKFSDKKPAIEISARVLSGPEMDAQLGLRPGVDYAEIIFKDNGIGFEPKYAQQIFTIFRRLNHSKAYSGTGIGLALCKKIVANHQGVVFAESELNEGTTFFIYLPLRHPA</sequence>
<dbReference type="InterPro" id="IPR035965">
    <property type="entry name" value="PAS-like_dom_sf"/>
</dbReference>
<evidence type="ECO:0000256" key="3">
    <source>
        <dbReference type="ARBA" id="ARBA00022553"/>
    </source>
</evidence>
<dbReference type="SMART" id="SM00387">
    <property type="entry name" value="HATPase_c"/>
    <property type="match status" value="1"/>
</dbReference>
<dbReference type="RefSeq" id="WP_184176157.1">
    <property type="nucleotide sequence ID" value="NZ_JACHGF010000006.1"/>
</dbReference>
<dbReference type="PROSITE" id="PS50113">
    <property type="entry name" value="PAC"/>
    <property type="match status" value="1"/>
</dbReference>
<reference evidence="8 9" key="1">
    <citation type="submission" date="2020-08" db="EMBL/GenBank/DDBJ databases">
        <title>Genomic Encyclopedia of Type Strains, Phase IV (KMG-IV): sequencing the most valuable type-strain genomes for metagenomic binning, comparative biology and taxonomic classification.</title>
        <authorList>
            <person name="Goeker M."/>
        </authorList>
    </citation>
    <scope>NUCLEOTIDE SEQUENCE [LARGE SCALE GENOMIC DNA]</scope>
    <source>
        <strain evidence="8 9">DSM 105074</strain>
    </source>
</reference>
<evidence type="ECO:0000256" key="4">
    <source>
        <dbReference type="ARBA" id="ARBA00022679"/>
    </source>
</evidence>
<protein>
    <recommendedName>
        <fullName evidence="2">histidine kinase</fullName>
        <ecNumber evidence="2">2.7.13.3</ecNumber>
    </recommendedName>
</protein>
<keyword evidence="5 8" id="KW-0418">Kinase</keyword>
<evidence type="ECO:0000256" key="1">
    <source>
        <dbReference type="ARBA" id="ARBA00000085"/>
    </source>
</evidence>
<dbReference type="GO" id="GO:0000155">
    <property type="term" value="F:phosphorelay sensor kinase activity"/>
    <property type="evidence" value="ECO:0007669"/>
    <property type="project" value="InterPro"/>
</dbReference>
<dbReference type="InterPro" id="IPR013656">
    <property type="entry name" value="PAS_4"/>
</dbReference>
<dbReference type="InterPro" id="IPR036890">
    <property type="entry name" value="HATPase_C_sf"/>
</dbReference>
<evidence type="ECO:0000256" key="5">
    <source>
        <dbReference type="ARBA" id="ARBA00022777"/>
    </source>
</evidence>
<comment type="caution">
    <text evidence="8">The sequence shown here is derived from an EMBL/GenBank/DDBJ whole genome shotgun (WGS) entry which is preliminary data.</text>
</comment>
<dbReference type="EC" id="2.7.13.3" evidence="2"/>
<dbReference type="Pfam" id="PF08448">
    <property type="entry name" value="PAS_4"/>
    <property type="match status" value="1"/>
</dbReference>
<evidence type="ECO:0000256" key="2">
    <source>
        <dbReference type="ARBA" id="ARBA00012438"/>
    </source>
</evidence>
<dbReference type="PANTHER" id="PTHR43304">
    <property type="entry name" value="PHYTOCHROME-LIKE PROTEIN CPH1"/>
    <property type="match status" value="1"/>
</dbReference>
<dbReference type="Gene3D" id="3.30.565.10">
    <property type="entry name" value="Histidine kinase-like ATPase, C-terminal domain"/>
    <property type="match status" value="1"/>
</dbReference>
<dbReference type="InterPro" id="IPR004358">
    <property type="entry name" value="Sig_transdc_His_kin-like_C"/>
</dbReference>